<dbReference type="InterPro" id="IPR019727">
    <property type="entry name" value="ATP_synth_F0_fsu_mt_fun"/>
</dbReference>
<sequence>MANSSELPSQPARLPTILGDVSGEVRERKKTHVTVTIVEPPHHARQTLQRLPARIRGMQSRWQTIKEDLPPQLSRKHIGMISVGGVIGTGLFLGSGEALVNGGPIGALIGYSIIGSVVYCLLIILCRPNVGGVVGLADLYVDPALGFSMGWAAWYNWSITLPAEVSAAVLLLGYWIPKDILSDGTLYGLTGLFLSVAVIINLFPSRIYGEFEFWFSTLKVLTIVIIIIVSLALDFGIGTGKPIGFKLWEEPFAESYMGISGPKGQFLGFLAVLMQAGFSFFGSEVPGIAAGEVIDATRNVPRALGRVWVRITLFYIGGIICAGLLVHPTNPDLIQQTSTGAKSPFVIAFNSAGIPVLAHILNAAMLLSAWSAAASDIYISSRFLFFLAHCGHAPQFFKSLLRYPHLPPSESGENTNDGEDEADEEEIEDFYSCIDVSIHDISLVPDQPISLPDSSSTRAADEITVTRQELTYVLPLASVLASASLGLLAMLAGSNSADEAFTWLVSVASVASLQSWAAMLFIYIRWHHGTIYAEEKNKQLNEPSAELIEQLKIIQNHRHAGQPYLAWYAFIICLIILLVNGWDVFIHNDWQIAETDATPALCSTPSCRNTTPVSTFLASYVPLLGGLVPPKIATPSILSSGSGAGLGPLVNFYSKLPKGPAPASAVGGLKARFFNGKNASAAPLLFTILSIFGLGYTIDYQMHLKNHKNHPH</sequence>
<dbReference type="OrthoDB" id="3900342at2759"/>
<feature type="transmembrane region" description="Helical" evidence="5">
    <location>
        <begin position="564"/>
        <end position="582"/>
    </location>
</feature>
<dbReference type="Pfam" id="PF10791">
    <property type="entry name" value="F1F0-ATPsyn_F"/>
    <property type="match status" value="1"/>
</dbReference>
<evidence type="ECO:0000313" key="8">
    <source>
        <dbReference type="Proteomes" id="UP000006352"/>
    </source>
</evidence>
<dbReference type="GO" id="GO:0015171">
    <property type="term" value="F:amino acid transmembrane transporter activity"/>
    <property type="evidence" value="ECO:0007669"/>
    <property type="project" value="TreeGrafter"/>
</dbReference>
<keyword evidence="4 5" id="KW-0472">Membrane</keyword>
<keyword evidence="8" id="KW-1185">Reference proteome</keyword>
<name>J4I8P3_9APHY</name>
<evidence type="ECO:0000256" key="2">
    <source>
        <dbReference type="ARBA" id="ARBA00022692"/>
    </source>
</evidence>
<evidence type="ECO:0000256" key="1">
    <source>
        <dbReference type="ARBA" id="ARBA00004141"/>
    </source>
</evidence>
<dbReference type="Gene3D" id="1.20.1740.10">
    <property type="entry name" value="Amino acid/polyamine transporter I"/>
    <property type="match status" value="1"/>
</dbReference>
<proteinExistence type="predicted"/>
<evidence type="ECO:0000313" key="7">
    <source>
        <dbReference type="EMBL" id="CCL99761.1"/>
    </source>
</evidence>
<dbReference type="PANTHER" id="PTHR43341">
    <property type="entry name" value="AMINO ACID PERMEASE"/>
    <property type="match status" value="1"/>
</dbReference>
<organism evidence="7 8">
    <name type="scientific">Fibroporia radiculosa</name>
    <dbReference type="NCBI Taxonomy" id="599839"/>
    <lineage>
        <taxon>Eukaryota</taxon>
        <taxon>Fungi</taxon>
        <taxon>Dikarya</taxon>
        <taxon>Basidiomycota</taxon>
        <taxon>Agaricomycotina</taxon>
        <taxon>Agaricomycetes</taxon>
        <taxon>Polyporales</taxon>
        <taxon>Fibroporiaceae</taxon>
        <taxon>Fibroporia</taxon>
    </lineage>
</organism>
<dbReference type="GO" id="GO:0015986">
    <property type="term" value="P:proton motive force-driven ATP synthesis"/>
    <property type="evidence" value="ECO:0007669"/>
    <property type="project" value="InterPro"/>
</dbReference>
<feature type="transmembrane region" description="Helical" evidence="5">
    <location>
        <begin position="105"/>
        <end position="126"/>
    </location>
</feature>
<feature type="transmembrane region" description="Helical" evidence="5">
    <location>
        <begin position="215"/>
        <end position="237"/>
    </location>
</feature>
<feature type="transmembrane region" description="Helical" evidence="5">
    <location>
        <begin position="500"/>
        <end position="524"/>
    </location>
</feature>
<dbReference type="STRING" id="599839.J4I8P3"/>
<evidence type="ECO:0000259" key="6">
    <source>
        <dbReference type="Pfam" id="PF00324"/>
    </source>
</evidence>
<accession>J4I8P3</accession>
<gene>
    <name evidence="7" type="ORF">FIBRA_01783</name>
</gene>
<keyword evidence="2 5" id="KW-0812">Transmembrane</keyword>
<feature type="transmembrane region" description="Helical" evidence="5">
    <location>
        <begin position="184"/>
        <end position="203"/>
    </location>
</feature>
<evidence type="ECO:0000256" key="5">
    <source>
        <dbReference type="SAM" id="Phobius"/>
    </source>
</evidence>
<feature type="transmembrane region" description="Helical" evidence="5">
    <location>
        <begin position="472"/>
        <end position="494"/>
    </location>
</feature>
<keyword evidence="3 5" id="KW-1133">Transmembrane helix</keyword>
<feature type="transmembrane region" description="Helical" evidence="5">
    <location>
        <begin position="159"/>
        <end position="177"/>
    </location>
</feature>
<dbReference type="EMBL" id="HE796949">
    <property type="protein sequence ID" value="CCL99761.1"/>
    <property type="molecule type" value="Genomic_DNA"/>
</dbReference>
<dbReference type="Pfam" id="PF00324">
    <property type="entry name" value="AA_permease"/>
    <property type="match status" value="1"/>
</dbReference>
<dbReference type="Proteomes" id="UP000006352">
    <property type="component" value="Unassembled WGS sequence"/>
</dbReference>
<dbReference type="GeneID" id="24094672"/>
<feature type="transmembrane region" description="Helical" evidence="5">
    <location>
        <begin position="347"/>
        <end position="373"/>
    </location>
</feature>
<feature type="transmembrane region" description="Helical" evidence="5">
    <location>
        <begin position="679"/>
        <end position="698"/>
    </location>
</feature>
<protein>
    <recommendedName>
        <fullName evidence="6">Amino acid permease/ SLC12A domain-containing protein</fullName>
    </recommendedName>
</protein>
<evidence type="ECO:0000256" key="3">
    <source>
        <dbReference type="ARBA" id="ARBA00022989"/>
    </source>
</evidence>
<feature type="domain" description="Amino acid permease/ SLC12A" evidence="6">
    <location>
        <begin position="77"/>
        <end position="400"/>
    </location>
</feature>
<feature type="transmembrane region" description="Helical" evidence="5">
    <location>
        <begin position="307"/>
        <end position="327"/>
    </location>
</feature>
<dbReference type="InterPro" id="IPR004841">
    <property type="entry name" value="AA-permease/SLC12A_dom"/>
</dbReference>
<dbReference type="GO" id="GO:0016020">
    <property type="term" value="C:membrane"/>
    <property type="evidence" value="ECO:0007669"/>
    <property type="project" value="UniProtKB-SubCell"/>
</dbReference>
<feature type="transmembrane region" description="Helical" evidence="5">
    <location>
        <begin position="78"/>
        <end position="99"/>
    </location>
</feature>
<dbReference type="RefSeq" id="XP_012179044.1">
    <property type="nucleotide sequence ID" value="XM_012323654.1"/>
</dbReference>
<dbReference type="AlphaFoldDB" id="J4I8P3"/>
<comment type="subcellular location">
    <subcellularLocation>
        <location evidence="1">Membrane</location>
        <topology evidence="1">Multi-pass membrane protein</topology>
    </subcellularLocation>
</comment>
<dbReference type="InParanoid" id="J4I8P3"/>
<dbReference type="HOGENOM" id="CLU_007946_12_1_1"/>
<dbReference type="PANTHER" id="PTHR43341:SF20">
    <property type="entry name" value="AAT FAMILY AMINO ACID TRANSPORTER"/>
    <property type="match status" value="1"/>
</dbReference>
<dbReference type="InterPro" id="IPR050524">
    <property type="entry name" value="APC_YAT"/>
</dbReference>
<reference evidence="7 8" key="1">
    <citation type="journal article" date="2012" name="Appl. Environ. Microbiol.">
        <title>Short-read sequencing for genomic analysis of the brown rot fungus Fibroporia radiculosa.</title>
        <authorList>
            <person name="Tang J.D."/>
            <person name="Perkins A.D."/>
            <person name="Sonstegard T.S."/>
            <person name="Schroeder S.G."/>
            <person name="Burgess S.C."/>
            <person name="Diehl S.V."/>
        </authorList>
    </citation>
    <scope>NUCLEOTIDE SEQUENCE [LARGE SCALE GENOMIC DNA]</scope>
    <source>
        <strain evidence="7 8">TFFH 294</strain>
    </source>
</reference>
<evidence type="ECO:0000256" key="4">
    <source>
        <dbReference type="ARBA" id="ARBA00023136"/>
    </source>
</evidence>